<evidence type="ECO:0000313" key="5">
    <source>
        <dbReference type="Proteomes" id="UP000184191"/>
    </source>
</evidence>
<evidence type="ECO:0000256" key="1">
    <source>
        <dbReference type="PROSITE-ProRule" id="PRU00244"/>
    </source>
</evidence>
<sequence length="372" mass="39732">MEFLDYTHNLWLVAASLSISMMAGFTGFSLTRGIAGQTVAMRKLSVTLAAVALGGGIWSMHFVAMLGLQLPIPIYYDAMITLGSALVAILMVGLALLLLHFYPRTPLILTLAGAIVGLGVVTMHYIGMSGLQLCRAVYTLPGVAVAVLASCGLNIGAFWVAYGQRRPRNILLGTVCFGASVFAVHFAAISGTRFVAEASLREIGPLIGNETLAIGVVLSSFVLCGAFLLSGVTFLTPAASADAAPAPASQEKAPAVTPMPPPVLRIPYEQNGQTHFIDASDVAFVRAEGHYTLLYAGSERYFCVWSITEAERRLAAGPFVKSHRSYLINPAHIVHFERRKDNGICHFILGEQTVTTPVSRSRLPALREALGL</sequence>
<dbReference type="PIRSF" id="PIRSF036615">
    <property type="entry name" value="MHYT_LytTR"/>
    <property type="match status" value="1"/>
</dbReference>
<keyword evidence="1" id="KW-1133">Transmembrane helix</keyword>
<dbReference type="AlphaFoldDB" id="A0A1M6WTL5"/>
<dbReference type="STRING" id="1054996.SAMN05444414_103104"/>
<feature type="transmembrane region" description="Helical" evidence="1">
    <location>
        <begin position="46"/>
        <end position="68"/>
    </location>
</feature>
<dbReference type="PANTHER" id="PTHR35152">
    <property type="entry name" value="DOMAIN SIGNALLING PROTEIN, PUTATIVE (AFU_ORTHOLOGUE AFUA_5G11310)-RELATED"/>
    <property type="match status" value="1"/>
</dbReference>
<dbReference type="OrthoDB" id="9781059at2"/>
<dbReference type="RefSeq" id="WP_073195400.1">
    <property type="nucleotide sequence ID" value="NZ_FRBN01000003.1"/>
</dbReference>
<feature type="domain" description="HTH LytTR-type" evidence="3">
    <location>
        <begin position="266"/>
        <end position="372"/>
    </location>
</feature>
<dbReference type="InterPro" id="IPR007492">
    <property type="entry name" value="LytTR_DNA-bd_dom"/>
</dbReference>
<dbReference type="InterPro" id="IPR005330">
    <property type="entry name" value="MHYT_dom"/>
</dbReference>
<feature type="transmembrane region" description="Helical" evidence="1">
    <location>
        <begin position="74"/>
        <end position="99"/>
    </location>
</feature>
<dbReference type="PROSITE" id="PS50930">
    <property type="entry name" value="HTH_LYTTR"/>
    <property type="match status" value="1"/>
</dbReference>
<reference evidence="5" key="1">
    <citation type="submission" date="2016-11" db="EMBL/GenBank/DDBJ databases">
        <authorList>
            <person name="Varghese N."/>
            <person name="Submissions S."/>
        </authorList>
    </citation>
    <scope>NUCLEOTIDE SEQUENCE [LARGE SCALE GENOMIC DNA]</scope>
    <source>
        <strain evidence="5">DSM 29327</strain>
    </source>
</reference>
<evidence type="ECO:0000313" key="4">
    <source>
        <dbReference type="EMBL" id="SHK97073.1"/>
    </source>
</evidence>
<dbReference type="InterPro" id="IPR012073">
    <property type="entry name" value="LytTR_MHYT"/>
</dbReference>
<dbReference type="Proteomes" id="UP000184191">
    <property type="component" value="Unassembled WGS sequence"/>
</dbReference>
<dbReference type="SMART" id="SM00850">
    <property type="entry name" value="LytTR"/>
    <property type="match status" value="1"/>
</dbReference>
<name>A0A1M6WTL5_9RHOB</name>
<dbReference type="Pfam" id="PF03707">
    <property type="entry name" value="MHYT"/>
    <property type="match status" value="2"/>
</dbReference>
<gene>
    <name evidence="4" type="ORF">SAMN05444414_103104</name>
</gene>
<dbReference type="PROSITE" id="PS50924">
    <property type="entry name" value="MHYT"/>
    <property type="match status" value="1"/>
</dbReference>
<dbReference type="PANTHER" id="PTHR35152:SF1">
    <property type="entry name" value="DOMAIN SIGNALLING PROTEIN, PUTATIVE (AFU_ORTHOLOGUE AFUA_5G11310)-RELATED"/>
    <property type="match status" value="1"/>
</dbReference>
<dbReference type="GO" id="GO:0016020">
    <property type="term" value="C:membrane"/>
    <property type="evidence" value="ECO:0007669"/>
    <property type="project" value="UniProtKB-UniRule"/>
</dbReference>
<accession>A0A1M6WTL5</accession>
<feature type="transmembrane region" description="Helical" evidence="1">
    <location>
        <begin position="212"/>
        <end position="235"/>
    </location>
</feature>
<proteinExistence type="predicted"/>
<dbReference type="EMBL" id="FRBN01000003">
    <property type="protein sequence ID" value="SHK97073.1"/>
    <property type="molecule type" value="Genomic_DNA"/>
</dbReference>
<organism evidence="4 5">
    <name type="scientific">Roseovarius marisflavi</name>
    <dbReference type="NCBI Taxonomy" id="1054996"/>
    <lineage>
        <taxon>Bacteria</taxon>
        <taxon>Pseudomonadati</taxon>
        <taxon>Pseudomonadota</taxon>
        <taxon>Alphaproteobacteria</taxon>
        <taxon>Rhodobacterales</taxon>
        <taxon>Roseobacteraceae</taxon>
        <taxon>Roseovarius</taxon>
    </lineage>
</organism>
<evidence type="ECO:0000259" key="2">
    <source>
        <dbReference type="PROSITE" id="PS50924"/>
    </source>
</evidence>
<keyword evidence="1" id="KW-0812">Transmembrane</keyword>
<dbReference type="Pfam" id="PF04397">
    <property type="entry name" value="LytTR"/>
    <property type="match status" value="1"/>
</dbReference>
<keyword evidence="5" id="KW-1185">Reference proteome</keyword>
<feature type="domain" description="MHYT" evidence="2">
    <location>
        <begin position="8"/>
        <end position="195"/>
    </location>
</feature>
<keyword evidence="1" id="KW-0472">Membrane</keyword>
<evidence type="ECO:0000259" key="3">
    <source>
        <dbReference type="PROSITE" id="PS50930"/>
    </source>
</evidence>
<feature type="transmembrane region" description="Helical" evidence="1">
    <location>
        <begin position="106"/>
        <end position="126"/>
    </location>
</feature>
<feature type="transmembrane region" description="Helical" evidence="1">
    <location>
        <begin position="12"/>
        <end position="34"/>
    </location>
</feature>
<feature type="transmembrane region" description="Helical" evidence="1">
    <location>
        <begin position="169"/>
        <end position="192"/>
    </location>
</feature>
<protein>
    <submittedName>
        <fullName evidence="4">MHYT domain-containing protein, NO-binding membrane sensor</fullName>
    </submittedName>
</protein>
<feature type="transmembrane region" description="Helical" evidence="1">
    <location>
        <begin position="138"/>
        <end position="162"/>
    </location>
</feature>
<dbReference type="GO" id="GO:0003677">
    <property type="term" value="F:DNA binding"/>
    <property type="evidence" value="ECO:0007669"/>
    <property type="project" value="InterPro"/>
</dbReference>
<dbReference type="Gene3D" id="2.40.50.1020">
    <property type="entry name" value="LytTr DNA-binding domain"/>
    <property type="match status" value="1"/>
</dbReference>